<dbReference type="Gene3D" id="3.40.50.300">
    <property type="entry name" value="P-loop containing nucleotide triphosphate hydrolases"/>
    <property type="match status" value="1"/>
</dbReference>
<dbReference type="InterPro" id="IPR027417">
    <property type="entry name" value="P-loop_NTPase"/>
</dbReference>
<evidence type="ECO:0000256" key="3">
    <source>
        <dbReference type="ARBA" id="ARBA00022448"/>
    </source>
</evidence>
<reference evidence="7 8" key="1">
    <citation type="submission" date="2018-11" db="EMBL/GenBank/DDBJ databases">
        <title>Genetic determinants and prediction of antibiotic resistance phenotypes in Helicobacter pylori.</title>
        <authorList>
            <person name="Wagner K."/>
        </authorList>
    </citation>
    <scope>NUCLEOTIDE SEQUENCE [LARGE SCALE GENOMIC DNA]</scope>
    <source>
        <strain evidence="7 8">ZH70</strain>
    </source>
</reference>
<evidence type="ECO:0000256" key="4">
    <source>
        <dbReference type="ARBA" id="ARBA00022475"/>
    </source>
</evidence>
<name>A0A438WHI9_HELPX</name>
<keyword evidence="3" id="KW-0813">Transport</keyword>
<dbReference type="SUPFAM" id="SSF52540">
    <property type="entry name" value="P-loop containing nucleoside triphosphate hydrolases"/>
    <property type="match status" value="1"/>
</dbReference>
<protein>
    <submittedName>
        <fullName evidence="7">ABC transporter ATP-binding protein</fullName>
    </submittedName>
</protein>
<keyword evidence="7" id="KW-0547">Nucleotide-binding</keyword>
<keyword evidence="5" id="KW-0472">Membrane</keyword>
<comment type="similarity">
    <text evidence="2">Belongs to the ABC transporter superfamily.</text>
</comment>
<evidence type="ECO:0000259" key="6">
    <source>
        <dbReference type="Pfam" id="PF00005"/>
    </source>
</evidence>
<evidence type="ECO:0000256" key="1">
    <source>
        <dbReference type="ARBA" id="ARBA00004370"/>
    </source>
</evidence>
<dbReference type="GO" id="GO:0005524">
    <property type="term" value="F:ATP binding"/>
    <property type="evidence" value="ECO:0007669"/>
    <property type="project" value="UniProtKB-KW"/>
</dbReference>
<dbReference type="InterPro" id="IPR050388">
    <property type="entry name" value="ABC_Ni/Peptide_Import"/>
</dbReference>
<dbReference type="GO" id="GO:0016020">
    <property type="term" value="C:membrane"/>
    <property type="evidence" value="ECO:0007669"/>
    <property type="project" value="UniProtKB-SubCell"/>
</dbReference>
<dbReference type="PANTHER" id="PTHR43297">
    <property type="entry name" value="OLIGOPEPTIDE TRANSPORT ATP-BINDING PROTEIN APPD"/>
    <property type="match status" value="1"/>
</dbReference>
<feature type="non-terminal residue" evidence="7">
    <location>
        <position position="136"/>
    </location>
</feature>
<sequence length="136" mass="15109">VDGVSFGLKKSQTLCIVGESGSGKSITSLSILGLIEKPGKIVGGSIQFLGQDLLQLKEKQMQKEIRGKKIGMIFQEPMTSLNPSYTVGFQINEVLKIHHPNLNKKERLERVVYELERVGIPHAGDKYHEYPFNLSG</sequence>
<feature type="domain" description="ABC transporter" evidence="6">
    <location>
        <begin position="2"/>
        <end position="136"/>
    </location>
</feature>
<evidence type="ECO:0000256" key="5">
    <source>
        <dbReference type="ARBA" id="ARBA00023136"/>
    </source>
</evidence>
<evidence type="ECO:0000256" key="2">
    <source>
        <dbReference type="ARBA" id="ARBA00005417"/>
    </source>
</evidence>
<dbReference type="EMBL" id="RJGP01001133">
    <property type="protein sequence ID" value="RVZ23824.1"/>
    <property type="molecule type" value="Genomic_DNA"/>
</dbReference>
<comment type="subcellular location">
    <subcellularLocation>
        <location evidence="1">Membrane</location>
    </subcellularLocation>
</comment>
<dbReference type="Pfam" id="PF00005">
    <property type="entry name" value="ABC_tran"/>
    <property type="match status" value="1"/>
</dbReference>
<dbReference type="AlphaFoldDB" id="A0A438WHI9"/>
<dbReference type="Proteomes" id="UP000289022">
    <property type="component" value="Unassembled WGS sequence"/>
</dbReference>
<comment type="caution">
    <text evidence="7">The sequence shown here is derived from an EMBL/GenBank/DDBJ whole genome shotgun (WGS) entry which is preliminary data.</text>
</comment>
<proteinExistence type="inferred from homology"/>
<feature type="non-terminal residue" evidence="7">
    <location>
        <position position="1"/>
    </location>
</feature>
<dbReference type="PANTHER" id="PTHR43297:SF2">
    <property type="entry name" value="DIPEPTIDE TRANSPORT ATP-BINDING PROTEIN DPPD"/>
    <property type="match status" value="1"/>
</dbReference>
<dbReference type="InterPro" id="IPR003439">
    <property type="entry name" value="ABC_transporter-like_ATP-bd"/>
</dbReference>
<keyword evidence="7" id="KW-0067">ATP-binding</keyword>
<organism evidence="7 8">
    <name type="scientific">Helicobacter pylori</name>
    <name type="common">Campylobacter pylori</name>
    <dbReference type="NCBI Taxonomy" id="210"/>
    <lineage>
        <taxon>Bacteria</taxon>
        <taxon>Pseudomonadati</taxon>
        <taxon>Campylobacterota</taxon>
        <taxon>Epsilonproteobacteria</taxon>
        <taxon>Campylobacterales</taxon>
        <taxon>Helicobacteraceae</taxon>
        <taxon>Helicobacter</taxon>
    </lineage>
</organism>
<accession>A0A438WHI9</accession>
<evidence type="ECO:0000313" key="8">
    <source>
        <dbReference type="Proteomes" id="UP000289022"/>
    </source>
</evidence>
<dbReference type="GO" id="GO:0016887">
    <property type="term" value="F:ATP hydrolysis activity"/>
    <property type="evidence" value="ECO:0007669"/>
    <property type="project" value="InterPro"/>
</dbReference>
<gene>
    <name evidence="7" type="ORF">EC518_12435</name>
</gene>
<evidence type="ECO:0000313" key="7">
    <source>
        <dbReference type="EMBL" id="RVZ23824.1"/>
    </source>
</evidence>
<keyword evidence="4" id="KW-1003">Cell membrane</keyword>